<name>A0ACC2MLI5_PERAE</name>
<proteinExistence type="predicted"/>
<reference evidence="1 2" key="1">
    <citation type="journal article" date="2022" name="Hortic Res">
        <title>A haplotype resolved chromosomal level avocado genome allows analysis of novel avocado genes.</title>
        <authorList>
            <person name="Nath O."/>
            <person name="Fletcher S.J."/>
            <person name="Hayward A."/>
            <person name="Shaw L.M."/>
            <person name="Masouleh A.K."/>
            <person name="Furtado A."/>
            <person name="Henry R.J."/>
            <person name="Mitter N."/>
        </authorList>
    </citation>
    <scope>NUCLEOTIDE SEQUENCE [LARGE SCALE GENOMIC DNA]</scope>
    <source>
        <strain evidence="2">cv. Hass</strain>
    </source>
</reference>
<sequence>MTTSKEQIHSPTHFLSPQNPTFHKTITILLDTKCCNSLHHLKQTHAQTIKSGLYQDNYIAGSLVKCYANPTFKTTLEIALKVFDQVKEPHVFLWNSIIRAFLDHNDPDKAILFYQNMVLANSIPNKFTFPSLLKACTLSRAIQVGVQVHAHVVKHGLAGDRYIQSAGIQLYATCGRINNARRLLDGRGDADAVSWNAMIDGYFKCGDLESAERLFESMPCPNVGSWNAMITGYARCGRVEDSRRLFDEMPQRDEVSWSAMIDGYVQQDCFKEALMVFNEMQRTGIRVRKFVMSSVLAACANVGALDQGRWIHAYVERNSIQLDAVLGTSLVDMYAKCGRLDLALELFDRIHSKEVFTWNAIIGGLAMHGRADEALKLFSQMQMEKFKPDRITFVGVLNACAHAGLVEEGLQFFNSMEKVHGIRPVVEHYGCMVDLLGRAGLLDEALDIINTMPMKPNAAVWGALLGACRIHGNVELGERVGEILLELEPQNSGRYALLSNIYARAGRWDDVSRVRKLMKERGVRTTPGSSLIDLDAVIHEFVIGGGSHPEMKEIRAMLEEMIKKLKSAGYAPNTTQVLFDIDEEEKESALCQHSEKLAIAFGLLKTAPGTTIRIVKNLRVCEDCHSATKLISQVYNREIVVRDRLRYHHFKDGNCSCKEFW</sequence>
<accession>A0ACC2MLI5</accession>
<organism evidence="1 2">
    <name type="scientific">Persea americana</name>
    <name type="common">Avocado</name>
    <dbReference type="NCBI Taxonomy" id="3435"/>
    <lineage>
        <taxon>Eukaryota</taxon>
        <taxon>Viridiplantae</taxon>
        <taxon>Streptophyta</taxon>
        <taxon>Embryophyta</taxon>
        <taxon>Tracheophyta</taxon>
        <taxon>Spermatophyta</taxon>
        <taxon>Magnoliopsida</taxon>
        <taxon>Magnoliidae</taxon>
        <taxon>Laurales</taxon>
        <taxon>Lauraceae</taxon>
        <taxon>Persea</taxon>
    </lineage>
</organism>
<dbReference type="EMBL" id="CM056810">
    <property type="protein sequence ID" value="KAJ8646383.1"/>
    <property type="molecule type" value="Genomic_DNA"/>
</dbReference>
<keyword evidence="2" id="KW-1185">Reference proteome</keyword>
<dbReference type="Proteomes" id="UP001234297">
    <property type="component" value="Chromosome 2"/>
</dbReference>
<evidence type="ECO:0000313" key="2">
    <source>
        <dbReference type="Proteomes" id="UP001234297"/>
    </source>
</evidence>
<protein>
    <submittedName>
        <fullName evidence="1">Uncharacterized protein</fullName>
    </submittedName>
</protein>
<gene>
    <name evidence="1" type="ORF">MRB53_008131</name>
</gene>
<comment type="caution">
    <text evidence="1">The sequence shown here is derived from an EMBL/GenBank/DDBJ whole genome shotgun (WGS) entry which is preliminary data.</text>
</comment>
<evidence type="ECO:0000313" key="1">
    <source>
        <dbReference type="EMBL" id="KAJ8646383.1"/>
    </source>
</evidence>